<reference evidence="7" key="2">
    <citation type="journal article" date="2023" name="BMC Genomics">
        <title>Pest status, molecular evolution, and epigenetic factors derived from the genome assembly of Frankliniella fusca, a thysanopteran phytovirus vector.</title>
        <authorList>
            <person name="Catto M.A."/>
            <person name="Labadie P.E."/>
            <person name="Jacobson A.L."/>
            <person name="Kennedy G.G."/>
            <person name="Srinivasan R."/>
            <person name="Hunt B.G."/>
        </authorList>
    </citation>
    <scope>NUCLEOTIDE SEQUENCE</scope>
    <source>
        <strain evidence="7">PL_HMW_Pooled</strain>
    </source>
</reference>
<dbReference type="PANTHER" id="PTHR23080">
    <property type="entry name" value="THAP DOMAIN PROTEIN"/>
    <property type="match status" value="1"/>
</dbReference>
<evidence type="ECO:0000256" key="3">
    <source>
        <dbReference type="ARBA" id="ARBA00022833"/>
    </source>
</evidence>
<organism evidence="7 8">
    <name type="scientific">Frankliniella fusca</name>
    <dbReference type="NCBI Taxonomy" id="407009"/>
    <lineage>
        <taxon>Eukaryota</taxon>
        <taxon>Metazoa</taxon>
        <taxon>Ecdysozoa</taxon>
        <taxon>Arthropoda</taxon>
        <taxon>Hexapoda</taxon>
        <taxon>Insecta</taxon>
        <taxon>Pterygota</taxon>
        <taxon>Neoptera</taxon>
        <taxon>Paraneoptera</taxon>
        <taxon>Thysanoptera</taxon>
        <taxon>Terebrantia</taxon>
        <taxon>Thripoidea</taxon>
        <taxon>Thripidae</taxon>
        <taxon>Frankliniella</taxon>
    </lineage>
</organism>
<feature type="domain" description="THAP-type" evidence="6">
    <location>
        <begin position="66"/>
        <end position="143"/>
    </location>
</feature>
<reference evidence="7" key="1">
    <citation type="submission" date="2021-07" db="EMBL/GenBank/DDBJ databases">
        <authorList>
            <person name="Catto M.A."/>
            <person name="Jacobson A."/>
            <person name="Kennedy G."/>
            <person name="Labadie P."/>
            <person name="Hunt B.G."/>
            <person name="Srinivasan R."/>
        </authorList>
    </citation>
    <scope>NUCLEOTIDE SEQUENCE</scope>
    <source>
        <strain evidence="7">PL_HMW_Pooled</strain>
        <tissue evidence="7">Head</tissue>
    </source>
</reference>
<dbReference type="PROSITE" id="PS50950">
    <property type="entry name" value="ZF_THAP"/>
    <property type="match status" value="1"/>
</dbReference>
<evidence type="ECO:0000259" key="6">
    <source>
        <dbReference type="PROSITE" id="PS50950"/>
    </source>
</evidence>
<sequence>MYVDVISPRQTCTKQVGLSLNHLQLHNGQYIFVCISLVSAMGVTRVRKGAKPSLYLPTTRPVETKASQCCSVPGCVSNRDDNLHGNLHFFPRDAVRRTYWQLVCRLLKTSRNTRICSQHFHDADFYLKGRSKILKRSARPCLQLPGRTDVTTIFDSDVLKTLLPPSCQEPNCSVTSACFTCETKLITEQRLFKENFCQQIFIINEGFQGTSPKTSSNTSLTLKMYLSSVGCPVSKTFVAQPECSVFLKLNANSQLTCLIGVSICLLESLAVASIDSSDCVKYFVHTLPLLAEVLKCAYYWPTKAEVKESMSHYFVEDFDLRLVLDCIELSFDSQYTDCMSHLQCVAQSRGMVKSLIGIAPCGLICFVSQPSVTCQISYSQIFKESELFSKNLIDPYNDAIMVRKSLDIQDVCHELAFRVLCPSSFCLKFNNIAGGTSKPSFETFIRGVQERLAMFQILKMKLFPCLTPFANDIITVIGGIVNLTSPQICEGFQGKPDQA</sequence>
<gene>
    <name evidence="7" type="ORF">KUF71_007387</name>
</gene>
<protein>
    <submittedName>
        <fullName evidence="7">DNA transposase</fullName>
    </submittedName>
</protein>
<dbReference type="Gene3D" id="6.20.210.20">
    <property type="entry name" value="THAP domain"/>
    <property type="match status" value="1"/>
</dbReference>
<keyword evidence="2 5" id="KW-0863">Zinc-finger</keyword>
<dbReference type="PANTHER" id="PTHR23080:SF141">
    <property type="entry name" value="TRANSPOSASE HELIX-TURN-HELIX DOMAIN-CONTAINING PROTEIN"/>
    <property type="match status" value="1"/>
</dbReference>
<dbReference type="Pfam" id="PF05485">
    <property type="entry name" value="THAP"/>
    <property type="match status" value="1"/>
</dbReference>
<dbReference type="GO" id="GO:0008270">
    <property type="term" value="F:zinc ion binding"/>
    <property type="evidence" value="ECO:0007669"/>
    <property type="project" value="UniProtKB-KW"/>
</dbReference>
<comment type="caution">
    <text evidence="7">The sequence shown here is derived from an EMBL/GenBank/DDBJ whole genome shotgun (WGS) entry which is preliminary data.</text>
</comment>
<dbReference type="SMART" id="SM00692">
    <property type="entry name" value="DM3"/>
    <property type="match status" value="1"/>
</dbReference>
<evidence type="ECO:0000256" key="5">
    <source>
        <dbReference type="PROSITE-ProRule" id="PRU00309"/>
    </source>
</evidence>
<dbReference type="SMART" id="SM00980">
    <property type="entry name" value="THAP"/>
    <property type="match status" value="1"/>
</dbReference>
<proteinExistence type="predicted"/>
<accession>A0AAE1HAU6</accession>
<keyword evidence="4 5" id="KW-0238">DNA-binding</keyword>
<dbReference type="GO" id="GO:0003677">
    <property type="term" value="F:DNA binding"/>
    <property type="evidence" value="ECO:0007669"/>
    <property type="project" value="UniProtKB-UniRule"/>
</dbReference>
<dbReference type="InterPro" id="IPR038441">
    <property type="entry name" value="THAP_Znf_sf"/>
</dbReference>
<evidence type="ECO:0000256" key="2">
    <source>
        <dbReference type="ARBA" id="ARBA00022771"/>
    </source>
</evidence>
<name>A0AAE1HAU6_9NEOP</name>
<evidence type="ECO:0000313" key="7">
    <source>
        <dbReference type="EMBL" id="KAK3917984.1"/>
    </source>
</evidence>
<dbReference type="SUPFAM" id="SSF57716">
    <property type="entry name" value="Glucocorticoid receptor-like (DNA-binding domain)"/>
    <property type="match status" value="1"/>
</dbReference>
<evidence type="ECO:0000256" key="4">
    <source>
        <dbReference type="ARBA" id="ARBA00023125"/>
    </source>
</evidence>
<keyword evidence="1" id="KW-0479">Metal-binding</keyword>
<keyword evidence="3" id="KW-0862">Zinc</keyword>
<keyword evidence="8" id="KW-1185">Reference proteome</keyword>
<evidence type="ECO:0000256" key="1">
    <source>
        <dbReference type="ARBA" id="ARBA00022723"/>
    </source>
</evidence>
<dbReference type="AlphaFoldDB" id="A0AAE1HAU6"/>
<dbReference type="Proteomes" id="UP001219518">
    <property type="component" value="Unassembled WGS sequence"/>
</dbReference>
<dbReference type="InterPro" id="IPR006612">
    <property type="entry name" value="THAP_Znf"/>
</dbReference>
<evidence type="ECO:0000313" key="8">
    <source>
        <dbReference type="Proteomes" id="UP001219518"/>
    </source>
</evidence>
<dbReference type="EMBL" id="JAHWGI010000833">
    <property type="protein sequence ID" value="KAK3917984.1"/>
    <property type="molecule type" value="Genomic_DNA"/>
</dbReference>